<organism evidence="1">
    <name type="scientific">marine sediment metagenome</name>
    <dbReference type="NCBI Taxonomy" id="412755"/>
    <lineage>
        <taxon>unclassified sequences</taxon>
        <taxon>metagenomes</taxon>
        <taxon>ecological metagenomes</taxon>
    </lineage>
</organism>
<feature type="non-terminal residue" evidence="1">
    <location>
        <position position="1"/>
    </location>
</feature>
<comment type="caution">
    <text evidence="1">The sequence shown here is derived from an EMBL/GenBank/DDBJ whole genome shotgun (WGS) entry which is preliminary data.</text>
</comment>
<evidence type="ECO:0000313" key="1">
    <source>
        <dbReference type="EMBL" id="GAH55632.1"/>
    </source>
</evidence>
<sequence>GERKVDKPIHKQECFKQLEKKSLEKAVNVLKKMMVDKM</sequence>
<protein>
    <submittedName>
        <fullName evidence="1">Uncharacterized protein</fullName>
    </submittedName>
</protein>
<dbReference type="EMBL" id="BARU01017042">
    <property type="protein sequence ID" value="GAH55632.1"/>
    <property type="molecule type" value="Genomic_DNA"/>
</dbReference>
<accession>X1GEJ5</accession>
<proteinExistence type="predicted"/>
<reference evidence="1" key="1">
    <citation type="journal article" date="2014" name="Front. Microbiol.">
        <title>High frequency of phylogenetically diverse reductive dehalogenase-homologous genes in deep subseafloor sedimentary metagenomes.</title>
        <authorList>
            <person name="Kawai M."/>
            <person name="Futagami T."/>
            <person name="Toyoda A."/>
            <person name="Takaki Y."/>
            <person name="Nishi S."/>
            <person name="Hori S."/>
            <person name="Arai W."/>
            <person name="Tsubouchi T."/>
            <person name="Morono Y."/>
            <person name="Uchiyama I."/>
            <person name="Ito T."/>
            <person name="Fujiyama A."/>
            <person name="Inagaki F."/>
            <person name="Takami H."/>
        </authorList>
    </citation>
    <scope>NUCLEOTIDE SEQUENCE</scope>
    <source>
        <strain evidence="1">Expedition CK06-06</strain>
    </source>
</reference>
<dbReference type="AlphaFoldDB" id="X1GEJ5"/>
<gene>
    <name evidence="1" type="ORF">S03H2_28291</name>
</gene>
<name>X1GEJ5_9ZZZZ</name>